<reference evidence="5 6" key="1">
    <citation type="journal article" date="2024" name="Nat. Commun.">
        <title>Phylogenomics reveals the evolutionary origins of lichenization in chlorophyte algae.</title>
        <authorList>
            <person name="Puginier C."/>
            <person name="Libourel C."/>
            <person name="Otte J."/>
            <person name="Skaloud P."/>
            <person name="Haon M."/>
            <person name="Grisel S."/>
            <person name="Petersen M."/>
            <person name="Berrin J.G."/>
            <person name="Delaux P.M."/>
            <person name="Dal Grande F."/>
            <person name="Keller J."/>
        </authorList>
    </citation>
    <scope>NUCLEOTIDE SEQUENCE [LARGE SCALE GENOMIC DNA]</scope>
    <source>
        <strain evidence="5 6">SAG 2523</strain>
    </source>
</reference>
<feature type="compositionally biased region" description="Acidic residues" evidence="2">
    <location>
        <begin position="548"/>
        <end position="558"/>
    </location>
</feature>
<sequence length="707" mass="77054">MQRPHTTTKSSSPQLQNPPQIFSLRLVTIDHYLAKPDPANDVTYCQLAGGAIEQVPVVRIFGSTPAGQKVCLHLHKVFPYFFVPYDDDLPDEPTAAWAFMRSLAQSIEAAVYATQEPGTVRKQVVFSVQLVRARPFYGFHADERLFIKILLYDPQRISKVSSLLQAGSVMGRVFQAHESHVPYLLQFKIDCNLYGMGHVKLSHVAFRGAPPESAQLERKGWNPRPTIVQERTPGAHTASGSPSKTLSENQNPTTPGSNGSQPSTVWTTSTVPTQWLPAMQSNQARPMDKQSCCLLEVDASVEDILNRGELMRRPLEEAGQDVQMVESLGPMWDEEKLRIGHSPPTPPPGPERHPEPLCAYVEHIRAQFQDIADRQAAAAAATPGLPRWMLPAATPQPHVTPSQAPGSRLVVPGSQPGSRPASQTRFSTQEADREMRELMAWMRQEREDEGVGGGEIDAEGNEEEADPDLLLALAEQAEQAASQRTPGLSPALKGQDVMQRVQSARASQSLRECDDILECIEDDRPHQRPNQLQASRLSRPGSSHDPLEDAISDTEDDVPTTHSRGGNAGVFAGEDEDFWEGVGTAMEAAMGIQPAANAAAGPTSMPPVRTPHPEQLQHGNHPPPASQDITWGQGTPSSSACRIWRGNQNRTSQDAISGCKDVSGANNQGRQRAYAGVWAQGSEVKACGTQALLHFSAIRRYPAGVLA</sequence>
<evidence type="ECO:0000313" key="5">
    <source>
        <dbReference type="EMBL" id="KAK9861360.1"/>
    </source>
</evidence>
<comment type="caution">
    <text evidence="5">The sequence shown here is derived from an EMBL/GenBank/DDBJ whole genome shotgun (WGS) entry which is preliminary data.</text>
</comment>
<dbReference type="GO" id="GO:0000724">
    <property type="term" value="P:double-strand break repair via homologous recombination"/>
    <property type="evidence" value="ECO:0007669"/>
    <property type="project" value="TreeGrafter"/>
</dbReference>
<gene>
    <name evidence="5" type="ORF">WJX84_006555</name>
</gene>
<dbReference type="PANTHER" id="PTHR45812">
    <property type="entry name" value="DNA POLYMERASE ZETA CATALYTIC SUBUNIT"/>
    <property type="match status" value="1"/>
</dbReference>
<dbReference type="Pfam" id="PF24065">
    <property type="entry name" value="REV3_N"/>
    <property type="match status" value="1"/>
</dbReference>
<feature type="region of interest" description="Disordered" evidence="2">
    <location>
        <begin position="388"/>
        <end position="431"/>
    </location>
</feature>
<proteinExistence type="predicted"/>
<feature type="region of interest" description="Disordered" evidence="2">
    <location>
        <begin position="522"/>
        <end position="572"/>
    </location>
</feature>
<feature type="region of interest" description="Disordered" evidence="2">
    <location>
        <begin position="597"/>
        <end position="642"/>
    </location>
</feature>
<dbReference type="PANTHER" id="PTHR45812:SF1">
    <property type="entry name" value="DNA POLYMERASE ZETA CATALYTIC SUBUNIT"/>
    <property type="match status" value="1"/>
</dbReference>
<evidence type="ECO:0000256" key="2">
    <source>
        <dbReference type="SAM" id="MobiDB-lite"/>
    </source>
</evidence>
<evidence type="ECO:0000313" key="6">
    <source>
        <dbReference type="Proteomes" id="UP001485043"/>
    </source>
</evidence>
<dbReference type="InterPro" id="IPR030559">
    <property type="entry name" value="PolZ_Rev3"/>
</dbReference>
<evidence type="ECO:0000259" key="3">
    <source>
        <dbReference type="Pfam" id="PF24055"/>
    </source>
</evidence>
<dbReference type="InterPro" id="IPR056447">
    <property type="entry name" value="REV3_N"/>
</dbReference>
<feature type="region of interest" description="Disordered" evidence="2">
    <location>
        <begin position="213"/>
        <end position="267"/>
    </location>
</feature>
<dbReference type="SUPFAM" id="SSF53098">
    <property type="entry name" value="Ribonuclease H-like"/>
    <property type="match status" value="1"/>
</dbReference>
<dbReference type="Gene3D" id="3.30.342.10">
    <property type="entry name" value="DNA Polymerase, chain B, domain 1"/>
    <property type="match status" value="1"/>
</dbReference>
<feature type="domain" description="DNA polymerase zeta catalytic subunit N-terminal" evidence="4">
    <location>
        <begin position="22"/>
        <end position="75"/>
    </location>
</feature>
<dbReference type="InterPro" id="IPR012337">
    <property type="entry name" value="RNaseH-like_sf"/>
</dbReference>
<dbReference type="GO" id="GO:0042276">
    <property type="term" value="P:error-prone translesion synthesis"/>
    <property type="evidence" value="ECO:0007669"/>
    <property type="project" value="TreeGrafter"/>
</dbReference>
<evidence type="ECO:0000259" key="4">
    <source>
        <dbReference type="Pfam" id="PF24065"/>
    </source>
</evidence>
<dbReference type="Pfam" id="PF24055">
    <property type="entry name" value="POL3_N"/>
    <property type="match status" value="1"/>
</dbReference>
<accession>A0AAW1SWG6</accession>
<organism evidence="5 6">
    <name type="scientific">Apatococcus fuscideae</name>
    <dbReference type="NCBI Taxonomy" id="2026836"/>
    <lineage>
        <taxon>Eukaryota</taxon>
        <taxon>Viridiplantae</taxon>
        <taxon>Chlorophyta</taxon>
        <taxon>core chlorophytes</taxon>
        <taxon>Trebouxiophyceae</taxon>
        <taxon>Chlorellales</taxon>
        <taxon>Chlorellaceae</taxon>
        <taxon>Apatococcus</taxon>
    </lineage>
</organism>
<feature type="compositionally biased region" description="Polar residues" evidence="2">
    <location>
        <begin position="415"/>
        <end position="429"/>
    </location>
</feature>
<dbReference type="InterPro" id="IPR056435">
    <property type="entry name" value="DPOD/Z_N"/>
</dbReference>
<dbReference type="EMBL" id="JALJOV010000772">
    <property type="protein sequence ID" value="KAK9861360.1"/>
    <property type="molecule type" value="Genomic_DNA"/>
</dbReference>
<protein>
    <recommendedName>
        <fullName evidence="7">DNA polymerase zeta catalytic subunit</fullName>
    </recommendedName>
</protein>
<feature type="compositionally biased region" description="Polar residues" evidence="2">
    <location>
        <begin position="238"/>
        <end position="260"/>
    </location>
</feature>
<name>A0AAW1SWG6_9CHLO</name>
<comment type="catalytic activity">
    <reaction evidence="1">
        <text>DNA(n) + a 2'-deoxyribonucleoside 5'-triphosphate = DNA(n+1) + diphosphate</text>
        <dbReference type="Rhea" id="RHEA:22508"/>
        <dbReference type="Rhea" id="RHEA-COMP:17339"/>
        <dbReference type="Rhea" id="RHEA-COMP:17340"/>
        <dbReference type="ChEBI" id="CHEBI:33019"/>
        <dbReference type="ChEBI" id="CHEBI:61560"/>
        <dbReference type="ChEBI" id="CHEBI:173112"/>
        <dbReference type="EC" id="2.7.7.7"/>
    </reaction>
</comment>
<feature type="domain" description="DNA polymerase delta/zeta catalytic subunit N-terminal" evidence="3">
    <location>
        <begin position="76"/>
        <end position="157"/>
    </location>
</feature>
<dbReference type="GO" id="GO:0003887">
    <property type="term" value="F:DNA-directed DNA polymerase activity"/>
    <property type="evidence" value="ECO:0007669"/>
    <property type="project" value="UniProtKB-EC"/>
</dbReference>
<dbReference type="AlphaFoldDB" id="A0AAW1SWG6"/>
<keyword evidence="6" id="KW-1185">Reference proteome</keyword>
<evidence type="ECO:0000256" key="1">
    <source>
        <dbReference type="ARBA" id="ARBA00049244"/>
    </source>
</evidence>
<dbReference type="GO" id="GO:0016035">
    <property type="term" value="C:zeta DNA polymerase complex"/>
    <property type="evidence" value="ECO:0007669"/>
    <property type="project" value="InterPro"/>
</dbReference>
<dbReference type="GO" id="GO:0005634">
    <property type="term" value="C:nucleus"/>
    <property type="evidence" value="ECO:0007669"/>
    <property type="project" value="TreeGrafter"/>
</dbReference>
<dbReference type="Proteomes" id="UP001485043">
    <property type="component" value="Unassembled WGS sequence"/>
</dbReference>
<feature type="compositionally biased region" description="Polar residues" evidence="2">
    <location>
        <begin position="627"/>
        <end position="642"/>
    </location>
</feature>
<evidence type="ECO:0008006" key="7">
    <source>
        <dbReference type="Google" id="ProtNLM"/>
    </source>
</evidence>